<proteinExistence type="predicted"/>
<dbReference type="Proteomes" id="UP000184032">
    <property type="component" value="Unassembled WGS sequence"/>
</dbReference>
<keyword evidence="2" id="KW-1185">Reference proteome</keyword>
<dbReference type="STRING" id="1120995.SAMN02745245_00379"/>
<name>A0A1M5PM42_9FIRM</name>
<dbReference type="AlphaFoldDB" id="A0A1M5PM42"/>
<evidence type="ECO:0000313" key="2">
    <source>
        <dbReference type="Proteomes" id="UP000184032"/>
    </source>
</evidence>
<organism evidence="1 2">
    <name type="scientific">Anaerosphaera aminiphila DSM 21120</name>
    <dbReference type="NCBI Taxonomy" id="1120995"/>
    <lineage>
        <taxon>Bacteria</taxon>
        <taxon>Bacillati</taxon>
        <taxon>Bacillota</taxon>
        <taxon>Tissierellia</taxon>
        <taxon>Tissierellales</taxon>
        <taxon>Peptoniphilaceae</taxon>
        <taxon>Anaerosphaera</taxon>
    </lineage>
</organism>
<reference evidence="1 2" key="1">
    <citation type="submission" date="2016-11" db="EMBL/GenBank/DDBJ databases">
        <authorList>
            <person name="Jaros S."/>
            <person name="Januszkiewicz K."/>
            <person name="Wedrychowicz H."/>
        </authorList>
    </citation>
    <scope>NUCLEOTIDE SEQUENCE [LARGE SCALE GENOMIC DNA]</scope>
    <source>
        <strain evidence="1 2">DSM 21120</strain>
    </source>
</reference>
<sequence length="197" mass="22366">MDTNKILIELGIELAKIISKQTITTISDKVKKVKASGDKDGIILELESIIDELISDKRSLIEIAQKYEELTSFQKITDEDVQYITQSLMPVIEELLEKAMNFNQSSTSTEELQQLMGIIKPIISVETFNVLQMLGFNFRDAIGQPLTDLIKSLILSKSKSELDIELAISNNRVSAEYYNLLQNEEAVKMLKEFNEMK</sequence>
<accession>A0A1M5PM42</accession>
<protein>
    <submittedName>
        <fullName evidence="1">DNA phosphorothioation-dependent restriction protein DptG</fullName>
    </submittedName>
</protein>
<gene>
    <name evidence="1" type="ORF">SAMN02745245_00379</name>
</gene>
<dbReference type="EMBL" id="FQXI01000001">
    <property type="protein sequence ID" value="SHH02619.1"/>
    <property type="molecule type" value="Genomic_DNA"/>
</dbReference>
<evidence type="ECO:0000313" key="1">
    <source>
        <dbReference type="EMBL" id="SHH02619.1"/>
    </source>
</evidence>
<dbReference type="OrthoDB" id="2606754at2"/>
<dbReference type="RefSeq" id="WP_073183191.1">
    <property type="nucleotide sequence ID" value="NZ_FQXI01000001.1"/>
</dbReference>